<feature type="non-terminal residue" evidence="2">
    <location>
        <position position="119"/>
    </location>
</feature>
<dbReference type="EMBL" id="Z93939">
    <property type="protein sequence ID" value="CAB07957.1"/>
    <property type="molecule type" value="Genomic_DNA"/>
</dbReference>
<dbReference type="Pfam" id="PF14068">
    <property type="entry name" value="YuiB"/>
    <property type="match status" value="1"/>
</dbReference>
<evidence type="ECO:0000256" key="1">
    <source>
        <dbReference type="SAM" id="Phobius"/>
    </source>
</evidence>
<gene>
    <name evidence="2" type="primary">yumA</name>
</gene>
<protein>
    <submittedName>
        <fullName evidence="2">Uncharacterized protein yumA</fullName>
    </submittedName>
</protein>
<reference evidence="2" key="1">
    <citation type="submission" date="1997-04" db="EMBL/GenBank/DDBJ databases">
        <title>Bacillus genome sequence project: sequence of yumA to pai; a segment of the bacillus genome at about 284 degrees.</title>
        <authorList>
            <person name="Oudega B."/>
            <person name="Koningsteyn g."/>
            <person name="Ramon-De Haan M."/>
            <person name="Rodrigues L."/>
        </authorList>
    </citation>
    <scope>NUCLEOTIDE SEQUENCE</scope>
    <source>
        <strain evidence="2">168</strain>
    </source>
</reference>
<dbReference type="InterPro" id="IPR025917">
    <property type="entry name" value="YuiB"/>
</dbReference>
<feature type="transmembrane region" description="Helical" evidence="1">
    <location>
        <begin position="97"/>
        <end position="114"/>
    </location>
</feature>
<dbReference type="Pfam" id="PF17302">
    <property type="entry name" value="DUF5351"/>
    <property type="match status" value="1"/>
</dbReference>
<dbReference type="Gene3D" id="6.20.20.10">
    <property type="match status" value="1"/>
</dbReference>
<keyword evidence="1" id="KW-0472">Membrane</keyword>
<feature type="transmembrane region" description="Helical" evidence="1">
    <location>
        <begin position="67"/>
        <end position="91"/>
    </location>
</feature>
<keyword evidence="1" id="KW-0812">Transmembrane</keyword>
<reference evidence="2" key="2">
    <citation type="submission" date="1997-04" db="EMBL/GenBank/DDBJ databases">
        <title>SUBTILIST Bacillus subtilis negative regulator of protease synthese and sporulation (pai) genes.</title>
        <authorList>
            <person name="Danchin A."/>
        </authorList>
    </citation>
    <scope>NUCLEOTIDE SEQUENCE</scope>
    <source>
        <strain evidence="2">168</strain>
    </source>
</reference>
<evidence type="ECO:0000313" key="2">
    <source>
        <dbReference type="EMBL" id="CAB07957.1"/>
    </source>
</evidence>
<proteinExistence type="predicted"/>
<sequence length="119" mass="13421">MKTATTTASHACPFCSGKGYFQLILGGSETCPSCQGDRKRQSFFFQPLTLFQPPRYTKNNAGGWNRLISLPVVIISIVLFFVLFFGIGFLLNMLLRMSWIMAVIYPIVCLFIISKEKLI</sequence>
<organism evidence="2">
    <name type="scientific">Bacillus subtilis</name>
    <dbReference type="NCBI Taxonomy" id="1423"/>
    <lineage>
        <taxon>Bacteria</taxon>
        <taxon>Bacillati</taxon>
        <taxon>Bacillota</taxon>
        <taxon>Bacilli</taxon>
        <taxon>Bacillales</taxon>
        <taxon>Bacillaceae</taxon>
        <taxon>Bacillus</taxon>
    </lineage>
</organism>
<dbReference type="AlphaFoldDB" id="O05266"/>
<name>O05266_BACIU</name>
<dbReference type="InterPro" id="IPR035272">
    <property type="entry name" value="DUF5351"/>
</dbReference>
<accession>O05266</accession>
<keyword evidence="1" id="KW-1133">Transmembrane helix</keyword>